<evidence type="ECO:0000313" key="4">
    <source>
        <dbReference type="Proteomes" id="UP000198406"/>
    </source>
</evidence>
<feature type="compositionally biased region" description="Low complexity" evidence="1">
    <location>
        <begin position="440"/>
        <end position="465"/>
    </location>
</feature>
<protein>
    <recommendedName>
        <fullName evidence="2">DOT1 domain-containing protein</fullName>
    </recommendedName>
</protein>
<evidence type="ECO:0000313" key="3">
    <source>
        <dbReference type="EMBL" id="GAX25621.1"/>
    </source>
</evidence>
<keyword evidence="4" id="KW-1185">Reference proteome</keyword>
<organism evidence="3 4">
    <name type="scientific">Fistulifera solaris</name>
    <name type="common">Oleaginous diatom</name>
    <dbReference type="NCBI Taxonomy" id="1519565"/>
    <lineage>
        <taxon>Eukaryota</taxon>
        <taxon>Sar</taxon>
        <taxon>Stramenopiles</taxon>
        <taxon>Ochrophyta</taxon>
        <taxon>Bacillariophyta</taxon>
        <taxon>Bacillariophyceae</taxon>
        <taxon>Bacillariophycidae</taxon>
        <taxon>Naviculales</taxon>
        <taxon>Naviculaceae</taxon>
        <taxon>Fistulifera</taxon>
    </lineage>
</organism>
<feature type="compositionally biased region" description="Low complexity" evidence="1">
    <location>
        <begin position="192"/>
        <end position="212"/>
    </location>
</feature>
<feature type="region of interest" description="Disordered" evidence="1">
    <location>
        <begin position="186"/>
        <end position="243"/>
    </location>
</feature>
<dbReference type="SUPFAM" id="SSF53335">
    <property type="entry name" value="S-adenosyl-L-methionine-dependent methyltransferases"/>
    <property type="match status" value="1"/>
</dbReference>
<proteinExistence type="predicted"/>
<feature type="region of interest" description="Disordered" evidence="1">
    <location>
        <begin position="518"/>
        <end position="551"/>
    </location>
</feature>
<dbReference type="GO" id="GO:0031151">
    <property type="term" value="F:histone H3K79 methyltransferase activity"/>
    <property type="evidence" value="ECO:0007669"/>
    <property type="project" value="InterPro"/>
</dbReference>
<feature type="region of interest" description="Disordered" evidence="1">
    <location>
        <begin position="24"/>
        <end position="150"/>
    </location>
</feature>
<evidence type="ECO:0000259" key="2">
    <source>
        <dbReference type="Pfam" id="PF08123"/>
    </source>
</evidence>
<dbReference type="InterPro" id="IPR025789">
    <property type="entry name" value="DOT1_dom"/>
</dbReference>
<dbReference type="EMBL" id="BDSP01000228">
    <property type="protein sequence ID" value="GAX25621.1"/>
    <property type="molecule type" value="Genomic_DNA"/>
</dbReference>
<feature type="compositionally biased region" description="Basic and acidic residues" evidence="1">
    <location>
        <begin position="522"/>
        <end position="539"/>
    </location>
</feature>
<feature type="domain" description="DOT1" evidence="2">
    <location>
        <begin position="713"/>
        <end position="792"/>
    </location>
</feature>
<feature type="compositionally biased region" description="Low complexity" evidence="1">
    <location>
        <begin position="478"/>
        <end position="491"/>
    </location>
</feature>
<dbReference type="InParanoid" id="A0A1Z5KHV1"/>
<reference evidence="3 4" key="1">
    <citation type="journal article" date="2015" name="Plant Cell">
        <title>Oil accumulation by the oleaginous diatom Fistulifera solaris as revealed by the genome and transcriptome.</title>
        <authorList>
            <person name="Tanaka T."/>
            <person name="Maeda Y."/>
            <person name="Veluchamy A."/>
            <person name="Tanaka M."/>
            <person name="Abida H."/>
            <person name="Marechal E."/>
            <person name="Bowler C."/>
            <person name="Muto M."/>
            <person name="Sunaga Y."/>
            <person name="Tanaka M."/>
            <person name="Yoshino T."/>
            <person name="Taniguchi T."/>
            <person name="Fukuda Y."/>
            <person name="Nemoto M."/>
            <person name="Matsumoto M."/>
            <person name="Wong P.S."/>
            <person name="Aburatani S."/>
            <person name="Fujibuchi W."/>
        </authorList>
    </citation>
    <scope>NUCLEOTIDE SEQUENCE [LARGE SCALE GENOMIC DNA]</scope>
    <source>
        <strain evidence="3 4">JPCC DA0580</strain>
    </source>
</reference>
<dbReference type="AlphaFoldDB" id="A0A1Z5KHV1"/>
<feature type="compositionally biased region" description="Basic and acidic residues" evidence="1">
    <location>
        <begin position="285"/>
        <end position="295"/>
    </location>
</feature>
<dbReference type="Proteomes" id="UP000198406">
    <property type="component" value="Unassembled WGS sequence"/>
</dbReference>
<accession>A0A1Z5KHV1</accession>
<feature type="compositionally biased region" description="Basic and acidic residues" evidence="1">
    <location>
        <begin position="93"/>
        <end position="105"/>
    </location>
</feature>
<feature type="compositionally biased region" description="Polar residues" evidence="1">
    <location>
        <begin position="109"/>
        <end position="142"/>
    </location>
</feature>
<dbReference type="Pfam" id="PF08123">
    <property type="entry name" value="DOT1"/>
    <property type="match status" value="1"/>
</dbReference>
<dbReference type="OrthoDB" id="204102at2759"/>
<feature type="region of interest" description="Disordered" evidence="1">
    <location>
        <begin position="437"/>
        <end position="506"/>
    </location>
</feature>
<evidence type="ECO:0000256" key="1">
    <source>
        <dbReference type="SAM" id="MobiDB-lite"/>
    </source>
</evidence>
<feature type="compositionally biased region" description="Basic and acidic residues" evidence="1">
    <location>
        <begin position="55"/>
        <end position="72"/>
    </location>
</feature>
<gene>
    <name evidence="3" type="ORF">FisN_28Hh100</name>
</gene>
<name>A0A1Z5KHV1_FISSO</name>
<feature type="region of interest" description="Disordered" evidence="1">
    <location>
        <begin position="264"/>
        <end position="307"/>
    </location>
</feature>
<sequence length="1002" mass="111129">MSSRKSDPPESVLKRWMGFMTNSISRSSISSEGTQEESEASGNDRKTKLPIAADSDTKRSRFSDTPHNETRDNQPSPVSPAQSPLVSENDMPEEAKAATKQRLDKVFQSIASNDVTPSYKTSESSQSTLNDASKPSSKHNSFASSVADDDSSIVILGDCKQANLQSPKEANGSRKLQAYRRSIYESVRRESSLSSEKSSEDSNNSQDSGDSSIITVKEPSPRRRQSHPQHQVNGLGRLFPDLFDPKSDQDSSVVVLESFVHRYERSRSSTSDSSAESDNSSAEQKNGKRYDDSVTRRHSSTSSYSNADSSIKFVKQCPGRHFDTSVGHRRSSSLNYKSDSDESVVFLKQSSGTRYDCRVARPYSDMSECKSDTDSSVEYLKSTCHHSSASECDSSVEYIMQYPGKLDNNARNRHRSTYSDSEPGSFIQYIKQSPGEKCNSSVARSHSSTSGSSQSGCSVEVVEQSPGGRFNNVDARHTASTSNQSSSPASNDAQRSAPILNHSSSPASYDEEYALQTGQNDCHGRGDQDPKATSPEKIHSAGSGSSSHSLRRKRINRRLLARRPTCDPFVQYTGPAKKRKKSLANLTPQFYKLDHRNPDMFLSASGPTAHRLSHERVLVLAKNPTKPIEGLSDLVEHTAQMYKFDNFHQMMIVAQVTDAPPNGLFSLEDFKVMWASAEDDFDKTTEEIEEGDLVRAANRYIGRDESPDQEAAQYGRLLPDATDNVFRSILDLRKNDVFMDIGHGIGNNVLQAAYTFGCKSRGLELVEDRNTVATQFKANLEGQLSALRIAKSAWTWEVGDVELRRGRLEDESNRNFITALGTARVKALANNFNGVFADRCLTSNQKYFLDNYISGLFADMVPGSIIATLHPLLDLPPSFSAVTERRSRHNMKCNEDASFYKLKKIVIGRANECVSWSAGGSNKHDITVYRYKRLRQCSRKAVFMCSNPFCQKALDNIPIPATKKVTVDTPMGSEVRVVMNYCDCNFSGNGLRQRRSDDCHSK</sequence>
<comment type="caution">
    <text evidence="3">The sequence shown here is derived from an EMBL/GenBank/DDBJ whole genome shotgun (WGS) entry which is preliminary data.</text>
</comment>
<feature type="compositionally biased region" description="Low complexity" evidence="1">
    <location>
        <begin position="268"/>
        <end position="282"/>
    </location>
</feature>
<dbReference type="Gene3D" id="3.40.50.150">
    <property type="entry name" value="Vaccinia Virus protein VP39"/>
    <property type="match status" value="1"/>
</dbReference>
<feature type="compositionally biased region" description="Polar residues" evidence="1">
    <location>
        <begin position="73"/>
        <end position="86"/>
    </location>
</feature>
<feature type="region of interest" description="Disordered" evidence="1">
    <location>
        <begin position="406"/>
        <end position="425"/>
    </location>
</feature>
<dbReference type="InterPro" id="IPR029063">
    <property type="entry name" value="SAM-dependent_MTases_sf"/>
</dbReference>